<dbReference type="PROSITE" id="PS50181">
    <property type="entry name" value="FBOX"/>
    <property type="match status" value="1"/>
</dbReference>
<dbReference type="InterPro" id="IPR006553">
    <property type="entry name" value="Leu-rich_rpt_Cys-con_subtyp"/>
</dbReference>
<protein>
    <recommendedName>
        <fullName evidence="3">F-box domain-containing protein</fullName>
    </recommendedName>
</protein>
<accession>A0ABD2JYY1</accession>
<evidence type="ECO:0000259" key="3">
    <source>
        <dbReference type="PROSITE" id="PS50181"/>
    </source>
</evidence>
<feature type="region of interest" description="Disordered" evidence="2">
    <location>
        <begin position="1"/>
        <end position="42"/>
    </location>
</feature>
<keyword evidence="5" id="KW-1185">Reference proteome</keyword>
<dbReference type="Proteomes" id="UP001620645">
    <property type="component" value="Unassembled WGS sequence"/>
</dbReference>
<dbReference type="SUPFAM" id="SSF81383">
    <property type="entry name" value="F-box domain"/>
    <property type="match status" value="1"/>
</dbReference>
<evidence type="ECO:0000313" key="4">
    <source>
        <dbReference type="EMBL" id="KAL3095856.1"/>
    </source>
</evidence>
<evidence type="ECO:0000256" key="2">
    <source>
        <dbReference type="SAM" id="MobiDB-lite"/>
    </source>
</evidence>
<dbReference type="EMBL" id="JBICCN010000078">
    <property type="protein sequence ID" value="KAL3095856.1"/>
    <property type="molecule type" value="Genomic_DNA"/>
</dbReference>
<gene>
    <name evidence="4" type="ORF">niasHS_005615</name>
</gene>
<name>A0ABD2JYY1_HETSC</name>
<dbReference type="InterPro" id="IPR036047">
    <property type="entry name" value="F-box-like_dom_sf"/>
</dbReference>
<dbReference type="PANTHER" id="PTHR13318">
    <property type="entry name" value="PARTNER OF PAIRED, ISOFORM B-RELATED"/>
    <property type="match status" value="1"/>
</dbReference>
<evidence type="ECO:0000256" key="1">
    <source>
        <dbReference type="ARBA" id="ARBA00022786"/>
    </source>
</evidence>
<feature type="compositionally biased region" description="Polar residues" evidence="2">
    <location>
        <begin position="22"/>
        <end position="31"/>
    </location>
</feature>
<sequence length="534" mass="60075">MVRCMRASRGSSKSKGIKHMSSRTQHAQSASKRQKLHNNEDDCQWEGCSNGTDSRRKMVGINDLPHPVLGLILANLNPAERLRAESVCHRWKFVGTHFSWTNQRELTVKEIVHPSTAVHSLFSMSKPLTNKHIEILLKRCGSSLRLLNIGSLSSVNRDSITYAVCSLFVHVPMLHTLDLSGIQLTNSALSSLGFRLSNLKRVAFRNSFKNTRMERGLSSFLASCRRLTHLDLSGNENLIGTAFSDLPPSLEELNISYCYHIGIHGIRQIRATCGNLRRLYMDQIGDSVSIRELDEMLRELKSLVYLKFCDCYGSSEFNDLQLNHDQHLTGIGELTNLMELHVNENRLVDDEVLRAISFGCTSLQFLDISQSQRGITDAGLRHLSQLPNLTTLKMNGQRMVSDESLILIARRGILRELTISRCTQITSESVLQTIKHCKNLGSLDVSYCVGVTQIIFAELNKAMERRHGKNAPSRHTRQEDKFRLTICRSGIQGNVPSHSPWIHLVDYPPNSENSLTSNAVFITAHLLNIPMIAI</sequence>
<dbReference type="AlphaFoldDB" id="A0ABD2JYY1"/>
<comment type="caution">
    <text evidence="4">The sequence shown here is derived from an EMBL/GenBank/DDBJ whole genome shotgun (WGS) entry which is preliminary data.</text>
</comment>
<dbReference type="InterPro" id="IPR057207">
    <property type="entry name" value="FBXL15_LRR"/>
</dbReference>
<dbReference type="InterPro" id="IPR032675">
    <property type="entry name" value="LRR_dom_sf"/>
</dbReference>
<dbReference type="Pfam" id="PF25372">
    <property type="entry name" value="DUF7885"/>
    <property type="match status" value="1"/>
</dbReference>
<evidence type="ECO:0000313" key="5">
    <source>
        <dbReference type="Proteomes" id="UP001620645"/>
    </source>
</evidence>
<dbReference type="SUPFAM" id="SSF52047">
    <property type="entry name" value="RNI-like"/>
    <property type="match status" value="1"/>
</dbReference>
<proteinExistence type="predicted"/>
<reference evidence="4 5" key="1">
    <citation type="submission" date="2024-10" db="EMBL/GenBank/DDBJ databases">
        <authorList>
            <person name="Kim D."/>
        </authorList>
    </citation>
    <scope>NUCLEOTIDE SEQUENCE [LARGE SCALE GENOMIC DNA]</scope>
    <source>
        <strain evidence="4">Taebaek</strain>
    </source>
</reference>
<keyword evidence="1" id="KW-0833">Ubl conjugation pathway</keyword>
<feature type="domain" description="F-box" evidence="3">
    <location>
        <begin position="58"/>
        <end position="103"/>
    </location>
</feature>
<dbReference type="Gene3D" id="1.20.1280.50">
    <property type="match status" value="1"/>
</dbReference>
<dbReference type="Gene3D" id="3.80.10.10">
    <property type="entry name" value="Ribonuclease Inhibitor"/>
    <property type="match status" value="2"/>
</dbReference>
<dbReference type="SMART" id="SM00367">
    <property type="entry name" value="LRR_CC"/>
    <property type="match status" value="7"/>
</dbReference>
<dbReference type="Pfam" id="PF12937">
    <property type="entry name" value="F-box-like"/>
    <property type="match status" value="1"/>
</dbReference>
<organism evidence="4 5">
    <name type="scientific">Heterodera schachtii</name>
    <name type="common">Sugarbeet cyst nematode worm</name>
    <name type="synonym">Tylenchus schachtii</name>
    <dbReference type="NCBI Taxonomy" id="97005"/>
    <lineage>
        <taxon>Eukaryota</taxon>
        <taxon>Metazoa</taxon>
        <taxon>Ecdysozoa</taxon>
        <taxon>Nematoda</taxon>
        <taxon>Chromadorea</taxon>
        <taxon>Rhabditida</taxon>
        <taxon>Tylenchina</taxon>
        <taxon>Tylenchomorpha</taxon>
        <taxon>Tylenchoidea</taxon>
        <taxon>Heteroderidae</taxon>
        <taxon>Heteroderinae</taxon>
        <taxon>Heterodera</taxon>
    </lineage>
</organism>
<dbReference type="InterPro" id="IPR001810">
    <property type="entry name" value="F-box_dom"/>
</dbReference>